<comment type="caution">
    <text evidence="2">The sequence shown here is derived from an EMBL/GenBank/DDBJ whole genome shotgun (WGS) entry which is preliminary data.</text>
</comment>
<sequence length="269" mass="29078">MRSKRQEYKLENLWLRFGPLSLREKMAADKAEVVGVGDVWGVGVGVENGAGRLRSLLARIGKGASTALGTEAAAAPGAALLKLRGAQSAYKGNRLAHKHISSPSPPPPSPPGPLRIQVETRQDSQGVPKSPLFSPTTSPLPSFPFPPLSRPSQRMLLSLVVTTRAINIYSHGQTHQVVIYGRKLSLCPSLSPSPFLSLPLFILHWGGTINEAPINPSYLQLRPRDAVLLNPLSSLFLIRSPRRKSRVSPPPCKARSAARFLAQCTKIGK</sequence>
<evidence type="ECO:0000313" key="3">
    <source>
        <dbReference type="Proteomes" id="UP000324222"/>
    </source>
</evidence>
<dbReference type="Proteomes" id="UP000324222">
    <property type="component" value="Unassembled WGS sequence"/>
</dbReference>
<dbReference type="EMBL" id="VSRR010000009">
    <property type="protein sequence ID" value="MPC07821.1"/>
    <property type="molecule type" value="Genomic_DNA"/>
</dbReference>
<accession>A0A5B7CGC2</accession>
<reference evidence="2 3" key="1">
    <citation type="submission" date="2019-05" db="EMBL/GenBank/DDBJ databases">
        <title>Another draft genome of Portunus trituberculatus and its Hox gene families provides insights of decapod evolution.</title>
        <authorList>
            <person name="Jeong J.-H."/>
            <person name="Song I."/>
            <person name="Kim S."/>
            <person name="Choi T."/>
            <person name="Kim D."/>
            <person name="Ryu S."/>
            <person name="Kim W."/>
        </authorList>
    </citation>
    <scope>NUCLEOTIDE SEQUENCE [LARGE SCALE GENOMIC DNA]</scope>
    <source>
        <tissue evidence="2">Muscle</tissue>
    </source>
</reference>
<feature type="region of interest" description="Disordered" evidence="1">
    <location>
        <begin position="92"/>
        <end position="139"/>
    </location>
</feature>
<name>A0A5B7CGC2_PORTR</name>
<dbReference type="AlphaFoldDB" id="A0A5B7CGC2"/>
<feature type="compositionally biased region" description="Pro residues" evidence="1">
    <location>
        <begin position="103"/>
        <end position="113"/>
    </location>
</feature>
<evidence type="ECO:0000256" key="1">
    <source>
        <dbReference type="SAM" id="MobiDB-lite"/>
    </source>
</evidence>
<protein>
    <submittedName>
        <fullName evidence="2">Uncharacterized protein</fullName>
    </submittedName>
</protein>
<feature type="compositionally biased region" description="Low complexity" evidence="1">
    <location>
        <begin position="130"/>
        <end position="139"/>
    </location>
</feature>
<organism evidence="2 3">
    <name type="scientific">Portunus trituberculatus</name>
    <name type="common">Swimming crab</name>
    <name type="synonym">Neptunus trituberculatus</name>
    <dbReference type="NCBI Taxonomy" id="210409"/>
    <lineage>
        <taxon>Eukaryota</taxon>
        <taxon>Metazoa</taxon>
        <taxon>Ecdysozoa</taxon>
        <taxon>Arthropoda</taxon>
        <taxon>Crustacea</taxon>
        <taxon>Multicrustacea</taxon>
        <taxon>Malacostraca</taxon>
        <taxon>Eumalacostraca</taxon>
        <taxon>Eucarida</taxon>
        <taxon>Decapoda</taxon>
        <taxon>Pleocyemata</taxon>
        <taxon>Brachyura</taxon>
        <taxon>Eubrachyura</taxon>
        <taxon>Portunoidea</taxon>
        <taxon>Portunidae</taxon>
        <taxon>Portuninae</taxon>
        <taxon>Portunus</taxon>
    </lineage>
</organism>
<proteinExistence type="predicted"/>
<gene>
    <name evidence="2" type="ORF">E2C01_000388</name>
</gene>
<evidence type="ECO:0000313" key="2">
    <source>
        <dbReference type="EMBL" id="MPC07821.1"/>
    </source>
</evidence>
<keyword evidence="3" id="KW-1185">Reference proteome</keyword>